<keyword evidence="3 6" id="KW-0812">Transmembrane</keyword>
<dbReference type="Pfam" id="PF01040">
    <property type="entry name" value="UbiA"/>
    <property type="match status" value="1"/>
</dbReference>
<dbReference type="RefSeq" id="WP_313356382.1">
    <property type="nucleotide sequence ID" value="NZ_CP134890.1"/>
</dbReference>
<gene>
    <name evidence="7" type="ORF">RN605_02685</name>
</gene>
<evidence type="ECO:0000256" key="2">
    <source>
        <dbReference type="ARBA" id="ARBA00022475"/>
    </source>
</evidence>
<dbReference type="AlphaFoldDB" id="A0AA96F3V8"/>
<name>A0AA96F3V8_9FLAO</name>
<organism evidence="7 8">
    <name type="scientific">Flavobacterium capsici</name>
    <dbReference type="NCBI Taxonomy" id="3075618"/>
    <lineage>
        <taxon>Bacteria</taxon>
        <taxon>Pseudomonadati</taxon>
        <taxon>Bacteroidota</taxon>
        <taxon>Flavobacteriia</taxon>
        <taxon>Flavobacteriales</taxon>
        <taxon>Flavobacteriaceae</taxon>
        <taxon>Flavobacterium</taxon>
    </lineage>
</organism>
<feature type="transmembrane region" description="Helical" evidence="6">
    <location>
        <begin position="254"/>
        <end position="275"/>
    </location>
</feature>
<sequence>MNFLKLIRYKNLLLIAFMQLLFRYGFLALQDIPLALKDWQYLLLVLSTVLIAAAGYVINDIMDQETDYDNKPNNVIIGKSISEESAYYMYFGLTISGVLIGYYLSDYVNKTSFFGLFIIISVLLYLYATSFKRIAVVGNLIVALILGLSVIIIGFFDIIPYLSYVSFDQKVNMQTLLGIILDYAIFAFIINFIREIIKDLEDIDGDYNQGMNTLPIAIGKERTAKIVTVLCVIATAILFWYVNNNLMNSKLYIATIYSLLFVISPMIFVTVKTWSAKSKKDFKLLSNVLKAIIFFGVISILIISLNIKYNVKG</sequence>
<reference evidence="7 8" key="1">
    <citation type="submission" date="2023-09" db="EMBL/GenBank/DDBJ databases">
        <title>Flavobacterium sp. a novel bacteria isolate from Pepper rhizosphere.</title>
        <authorList>
            <person name="Peng Y."/>
            <person name="Lee J."/>
        </authorList>
    </citation>
    <scope>NUCLEOTIDE SEQUENCE [LARGE SCALE GENOMIC DNA]</scope>
    <source>
        <strain evidence="7 8">PMTSA4</strain>
    </source>
</reference>
<dbReference type="InterPro" id="IPR050475">
    <property type="entry name" value="Prenyltransferase_related"/>
</dbReference>
<feature type="transmembrane region" description="Helical" evidence="6">
    <location>
        <begin position="287"/>
        <end position="307"/>
    </location>
</feature>
<feature type="transmembrane region" description="Helical" evidence="6">
    <location>
        <begin position="224"/>
        <end position="242"/>
    </location>
</feature>
<dbReference type="Gene3D" id="1.10.357.140">
    <property type="entry name" value="UbiA prenyltransferase"/>
    <property type="match status" value="1"/>
</dbReference>
<accession>A0AA96F3V8</accession>
<evidence type="ECO:0000256" key="5">
    <source>
        <dbReference type="ARBA" id="ARBA00023136"/>
    </source>
</evidence>
<feature type="transmembrane region" description="Helical" evidence="6">
    <location>
        <begin position="175"/>
        <end position="193"/>
    </location>
</feature>
<keyword evidence="2" id="KW-1003">Cell membrane</keyword>
<evidence type="ECO:0000256" key="6">
    <source>
        <dbReference type="SAM" id="Phobius"/>
    </source>
</evidence>
<dbReference type="PANTHER" id="PTHR42723:SF1">
    <property type="entry name" value="CHLOROPHYLL SYNTHASE, CHLOROPLASTIC"/>
    <property type="match status" value="1"/>
</dbReference>
<feature type="transmembrane region" description="Helical" evidence="6">
    <location>
        <begin position="12"/>
        <end position="29"/>
    </location>
</feature>
<evidence type="ECO:0000256" key="3">
    <source>
        <dbReference type="ARBA" id="ARBA00022692"/>
    </source>
</evidence>
<evidence type="ECO:0000313" key="8">
    <source>
        <dbReference type="Proteomes" id="UP001304515"/>
    </source>
</evidence>
<proteinExistence type="predicted"/>
<feature type="transmembrane region" description="Helical" evidence="6">
    <location>
        <begin position="140"/>
        <end position="163"/>
    </location>
</feature>
<keyword evidence="5 6" id="KW-0472">Membrane</keyword>
<dbReference type="Proteomes" id="UP001304515">
    <property type="component" value="Chromosome"/>
</dbReference>
<feature type="transmembrane region" description="Helical" evidence="6">
    <location>
        <begin position="111"/>
        <end position="128"/>
    </location>
</feature>
<keyword evidence="4 6" id="KW-1133">Transmembrane helix</keyword>
<dbReference type="GO" id="GO:0016020">
    <property type="term" value="C:membrane"/>
    <property type="evidence" value="ECO:0007669"/>
    <property type="project" value="UniProtKB-SubCell"/>
</dbReference>
<dbReference type="EMBL" id="CP134890">
    <property type="protein sequence ID" value="WNM22277.1"/>
    <property type="molecule type" value="Genomic_DNA"/>
</dbReference>
<evidence type="ECO:0000313" key="7">
    <source>
        <dbReference type="EMBL" id="WNM22277.1"/>
    </source>
</evidence>
<evidence type="ECO:0000256" key="4">
    <source>
        <dbReference type="ARBA" id="ARBA00022989"/>
    </source>
</evidence>
<comment type="subcellular location">
    <subcellularLocation>
        <location evidence="1">Membrane</location>
        <topology evidence="1">Multi-pass membrane protein</topology>
    </subcellularLocation>
</comment>
<dbReference type="InterPro" id="IPR000537">
    <property type="entry name" value="UbiA_prenyltransferase"/>
</dbReference>
<dbReference type="PANTHER" id="PTHR42723">
    <property type="entry name" value="CHLOROPHYLL SYNTHASE"/>
    <property type="match status" value="1"/>
</dbReference>
<dbReference type="GO" id="GO:0016765">
    <property type="term" value="F:transferase activity, transferring alkyl or aryl (other than methyl) groups"/>
    <property type="evidence" value="ECO:0007669"/>
    <property type="project" value="InterPro"/>
</dbReference>
<dbReference type="NCBIfam" id="NF009512">
    <property type="entry name" value="PRK12872.1-1"/>
    <property type="match status" value="1"/>
</dbReference>
<dbReference type="InterPro" id="IPR044878">
    <property type="entry name" value="UbiA_sf"/>
</dbReference>
<feature type="transmembrane region" description="Helical" evidence="6">
    <location>
        <begin position="87"/>
        <end position="105"/>
    </location>
</feature>
<dbReference type="KEGG" id="fcj:RN605_02685"/>
<dbReference type="CDD" id="cd13961">
    <property type="entry name" value="PT_UbiA_DGGGPS"/>
    <property type="match status" value="1"/>
</dbReference>
<protein>
    <submittedName>
        <fullName evidence="7">Geranylgeranylglycerol-phosphate geranylgeranyltransferase</fullName>
    </submittedName>
</protein>
<feature type="transmembrane region" description="Helical" evidence="6">
    <location>
        <begin position="41"/>
        <end position="58"/>
    </location>
</feature>
<dbReference type="Gene3D" id="1.20.120.1780">
    <property type="entry name" value="UbiA prenyltransferase"/>
    <property type="match status" value="1"/>
</dbReference>
<evidence type="ECO:0000256" key="1">
    <source>
        <dbReference type="ARBA" id="ARBA00004141"/>
    </source>
</evidence>
<keyword evidence="8" id="KW-1185">Reference proteome</keyword>